<organism evidence="1 2">
    <name type="scientific">Nicrophorus vespilloides</name>
    <name type="common">Boreal carrion beetle</name>
    <dbReference type="NCBI Taxonomy" id="110193"/>
    <lineage>
        <taxon>Eukaryota</taxon>
        <taxon>Metazoa</taxon>
        <taxon>Ecdysozoa</taxon>
        <taxon>Arthropoda</taxon>
        <taxon>Hexapoda</taxon>
        <taxon>Insecta</taxon>
        <taxon>Pterygota</taxon>
        <taxon>Neoptera</taxon>
        <taxon>Endopterygota</taxon>
        <taxon>Coleoptera</taxon>
        <taxon>Polyphaga</taxon>
        <taxon>Staphyliniformia</taxon>
        <taxon>Silphidae</taxon>
        <taxon>Nicrophorinae</taxon>
        <taxon>Nicrophorus</taxon>
    </lineage>
</organism>
<dbReference type="GeneID" id="108558700"/>
<keyword evidence="1" id="KW-1185">Reference proteome</keyword>
<reference evidence="2" key="1">
    <citation type="submission" date="2025-08" db="UniProtKB">
        <authorList>
            <consortium name="RefSeq"/>
        </authorList>
    </citation>
    <scope>IDENTIFICATION</scope>
    <source>
        <tissue evidence="2">Whole Larva</tissue>
    </source>
</reference>
<dbReference type="Proteomes" id="UP000695000">
    <property type="component" value="Unplaced"/>
</dbReference>
<gene>
    <name evidence="2" type="primary">LOC108558700</name>
</gene>
<sequence length="181" mass="21281">MKLLRNIIKISCMHKLNLCRDLIEFDFSPCITGSDMRLEYALNLLQTILKNLENMPLLTLKYPSIDLHQKLIMLRNGKFSGIVYRLLIYLLREQSSLATSIHNIYMINFECKQCSKQPEFIDFLRRFLKLVKHTKYYPVQIARIQKYVDNLSSEDDPAISELTRILQAWTPLKPTVDISKI</sequence>
<protein>
    <submittedName>
        <fullName evidence="2">Uncharacterized protein LOC108558700</fullName>
    </submittedName>
</protein>
<dbReference type="RefSeq" id="XP_017771184.1">
    <property type="nucleotide sequence ID" value="XM_017915695.1"/>
</dbReference>
<evidence type="ECO:0000313" key="2">
    <source>
        <dbReference type="RefSeq" id="XP_017771184.1"/>
    </source>
</evidence>
<name>A0ABM1M9D4_NICVS</name>
<evidence type="ECO:0000313" key="1">
    <source>
        <dbReference type="Proteomes" id="UP000695000"/>
    </source>
</evidence>
<proteinExistence type="predicted"/>
<accession>A0ABM1M9D4</accession>